<gene>
    <name evidence="3" type="ORF">FYC77_16285</name>
</gene>
<dbReference type="GO" id="GO:0005737">
    <property type="term" value="C:cytoplasm"/>
    <property type="evidence" value="ECO:0007669"/>
    <property type="project" value="TreeGrafter"/>
</dbReference>
<dbReference type="Proteomes" id="UP000324104">
    <property type="component" value="Unassembled WGS sequence"/>
</dbReference>
<reference evidence="3 4" key="1">
    <citation type="submission" date="2019-08" db="EMBL/GenBank/DDBJ databases">
        <title>Archaea genome.</title>
        <authorList>
            <person name="Kajale S."/>
            <person name="Shouche Y."/>
            <person name="Deshpande N."/>
            <person name="Sharma A."/>
        </authorList>
    </citation>
    <scope>NUCLEOTIDE SEQUENCE [LARGE SCALE GENOMIC DNA]</scope>
    <source>
        <strain evidence="3 4">ESP3B_9</strain>
    </source>
</reference>
<dbReference type="EMBL" id="VTAW01000026">
    <property type="protein sequence ID" value="TYT60961.1"/>
    <property type="molecule type" value="Genomic_DNA"/>
</dbReference>
<evidence type="ECO:0000259" key="2">
    <source>
        <dbReference type="Pfam" id="PF13660"/>
    </source>
</evidence>
<evidence type="ECO:0000313" key="3">
    <source>
        <dbReference type="EMBL" id="TYT60961.1"/>
    </source>
</evidence>
<dbReference type="SUPFAM" id="SSF82544">
    <property type="entry name" value="GckA/TtuD-like"/>
    <property type="match status" value="1"/>
</dbReference>
<dbReference type="PANTHER" id="PTHR12227:SF0">
    <property type="entry name" value="GLYCERATE KINASE"/>
    <property type="match status" value="1"/>
</dbReference>
<dbReference type="GO" id="GO:0008887">
    <property type="term" value="F:glycerate kinase activity"/>
    <property type="evidence" value="ECO:0007669"/>
    <property type="project" value="InterPro"/>
</dbReference>
<keyword evidence="4" id="KW-1185">Reference proteome</keyword>
<dbReference type="Gene3D" id="3.40.1480.10">
    <property type="entry name" value="MOFRL domain"/>
    <property type="match status" value="1"/>
</dbReference>
<dbReference type="PANTHER" id="PTHR12227">
    <property type="entry name" value="GLYCERATE KINASE"/>
    <property type="match status" value="1"/>
</dbReference>
<dbReference type="InterPro" id="IPR037035">
    <property type="entry name" value="GK-like_C_sf"/>
</dbReference>
<proteinExistence type="predicted"/>
<dbReference type="Pfam" id="PF05161">
    <property type="entry name" value="MOFRL"/>
    <property type="match status" value="1"/>
</dbReference>
<feature type="domain" description="MOFRL-associated" evidence="2">
    <location>
        <begin position="17"/>
        <end position="256"/>
    </location>
</feature>
<protein>
    <submittedName>
        <fullName evidence="3">DUF4147 domain-containing protein</fullName>
    </submittedName>
</protein>
<evidence type="ECO:0000313" key="4">
    <source>
        <dbReference type="Proteomes" id="UP000324104"/>
    </source>
</evidence>
<organism evidence="3 4">
    <name type="scientific">Natrialba swarupiae</name>
    <dbReference type="NCBI Taxonomy" id="2448032"/>
    <lineage>
        <taxon>Archaea</taxon>
        <taxon>Methanobacteriati</taxon>
        <taxon>Methanobacteriota</taxon>
        <taxon>Stenosarchaea group</taxon>
        <taxon>Halobacteria</taxon>
        <taxon>Halobacteriales</taxon>
        <taxon>Natrialbaceae</taxon>
        <taxon>Natrialba</taxon>
    </lineage>
</organism>
<feature type="domain" description="MOFRL" evidence="1">
    <location>
        <begin position="339"/>
        <end position="439"/>
    </location>
</feature>
<dbReference type="Pfam" id="PF13660">
    <property type="entry name" value="DUF4147"/>
    <property type="match status" value="1"/>
</dbReference>
<dbReference type="InterPro" id="IPR039760">
    <property type="entry name" value="MOFRL_protein"/>
</dbReference>
<dbReference type="InterPro" id="IPR038614">
    <property type="entry name" value="GK_N_sf"/>
</dbReference>
<evidence type="ECO:0000259" key="1">
    <source>
        <dbReference type="Pfam" id="PF05161"/>
    </source>
</evidence>
<dbReference type="InterPro" id="IPR007835">
    <property type="entry name" value="MOFRL"/>
</dbReference>
<sequence>MFDDAWAGAESTAHSVALACLERGIRAAHPSLVSESSLSVEEGRLVVSSGSNVDDLVYDLESYDRVLVLGGGNAAGQFARELEGVLGDHLSGGVVVTDDVEPTDIIEVIEGDHPVPTERCVDGARRVLSVAESATADDLVVACITGGASALLAAPPADLALSDLQSTTEALLSSGASIDEINAVRKHLSMIKGGRLAQTLAPATVVGVTISDVVGDDLSVIASGPLVADPTTYADALAVLDRYGIDAPTAVSDRLEAGAAGTHSETPTADEPVFDDVVTTVLANGWTALDAAREAATARGYDALVLSSSVEGEASEAGRTHAAIARECVETGNPASPPVVLLSGGETTVTLVDDPGQGGPNQEFVVSAAAELDDEPVVVASVDTDGIDGASDAAGAIVAPAEIDSDDARDVLARNDAGALLADVDALLRTGPSGTNVNDLRLFVVGE</sequence>
<name>A0A5D5APF7_9EURY</name>
<dbReference type="Gene3D" id="3.40.50.10180">
    <property type="entry name" value="Glycerate kinase, MOFRL-like N-terminal domain"/>
    <property type="match status" value="1"/>
</dbReference>
<accession>A0A5D5APF7</accession>
<comment type="caution">
    <text evidence="3">The sequence shown here is derived from an EMBL/GenBank/DDBJ whole genome shotgun (WGS) entry which is preliminary data.</text>
</comment>
<dbReference type="AlphaFoldDB" id="A0A5D5APF7"/>
<dbReference type="InterPro" id="IPR025286">
    <property type="entry name" value="MOFRL_assoc_dom"/>
</dbReference>
<dbReference type="RefSeq" id="WP_149082551.1">
    <property type="nucleotide sequence ID" value="NZ_VTAW01000026.1"/>
</dbReference>